<evidence type="ECO:0000313" key="3">
    <source>
        <dbReference type="EMBL" id="MEN7550239.1"/>
    </source>
</evidence>
<sequence length="359" mass="40292">MKTLIFLTGLFLSFQSGFAFHYPAYPTTPEDSVGVERKNNRTFILYKIEPGETLLSISRKYGVTLREIQKANPNANLNPIKINQIIRIPQLDDLDRIVRKDPGLREYIVREGDNLYKIARKYRMSVTDLMEWNRLSSEIITKGQRLIVGQKTQKATTVSSHTDARSPIYHTIQPGDYLYQLSRKYKVSFDSLRIWNQLSNTDNIPLGQQLIVGFEGEGTPVLAQEAEAYYNQPAVALYDQTYDSLATNPAQVAADTSFSLTNFSNTAPEYRQEKGVGAIIAGTSQNTSKGLALHRTADIGSYIKVTNPNNNRSTLVRVIGRIPPVDSDIQMIIKISKPAGIQLGIVNEAKFPVVLEYNQ</sequence>
<feature type="signal peptide" evidence="1">
    <location>
        <begin position="1"/>
        <end position="21"/>
    </location>
</feature>
<dbReference type="PANTHER" id="PTHR33734">
    <property type="entry name" value="LYSM DOMAIN-CONTAINING GPI-ANCHORED PROTEIN 2"/>
    <property type="match status" value="1"/>
</dbReference>
<organism evidence="3 4">
    <name type="scientific">Rapidithrix thailandica</name>
    <dbReference type="NCBI Taxonomy" id="413964"/>
    <lineage>
        <taxon>Bacteria</taxon>
        <taxon>Pseudomonadati</taxon>
        <taxon>Bacteroidota</taxon>
        <taxon>Cytophagia</taxon>
        <taxon>Cytophagales</taxon>
        <taxon>Flammeovirgaceae</taxon>
        <taxon>Rapidithrix</taxon>
    </lineage>
</organism>
<dbReference type="EMBL" id="JBDKWZ010000012">
    <property type="protein sequence ID" value="MEN7550239.1"/>
    <property type="molecule type" value="Genomic_DNA"/>
</dbReference>
<dbReference type="Proteomes" id="UP001403385">
    <property type="component" value="Unassembled WGS sequence"/>
</dbReference>
<dbReference type="Gene3D" id="2.40.40.10">
    <property type="entry name" value="RlpA-like domain"/>
    <property type="match status" value="1"/>
</dbReference>
<keyword evidence="4" id="KW-1185">Reference proteome</keyword>
<dbReference type="Pfam" id="PF01476">
    <property type="entry name" value="LysM"/>
    <property type="match status" value="3"/>
</dbReference>
<dbReference type="RefSeq" id="WP_346823018.1">
    <property type="nucleotide sequence ID" value="NZ_JBDKWZ010000012.1"/>
</dbReference>
<feature type="domain" description="LysM" evidence="2">
    <location>
        <begin position="168"/>
        <end position="212"/>
    </location>
</feature>
<keyword evidence="1" id="KW-0732">Signal</keyword>
<proteinExistence type="predicted"/>
<dbReference type="InterPro" id="IPR036908">
    <property type="entry name" value="RlpA-like_sf"/>
</dbReference>
<dbReference type="SUPFAM" id="SSF54106">
    <property type="entry name" value="LysM domain"/>
    <property type="match status" value="3"/>
</dbReference>
<dbReference type="PROSITE" id="PS51782">
    <property type="entry name" value="LYSM"/>
    <property type="match status" value="3"/>
</dbReference>
<dbReference type="SMART" id="SM00257">
    <property type="entry name" value="LysM"/>
    <property type="match status" value="3"/>
</dbReference>
<dbReference type="Gene3D" id="3.10.350.10">
    <property type="entry name" value="LysM domain"/>
    <property type="match status" value="3"/>
</dbReference>
<dbReference type="InterPro" id="IPR036779">
    <property type="entry name" value="LysM_dom_sf"/>
</dbReference>
<gene>
    <name evidence="3" type="ORF">AAG747_20135</name>
</gene>
<dbReference type="InterPro" id="IPR018392">
    <property type="entry name" value="LysM"/>
</dbReference>
<comment type="caution">
    <text evidence="3">The sequence shown here is derived from an EMBL/GenBank/DDBJ whole genome shotgun (WGS) entry which is preliminary data.</text>
</comment>
<evidence type="ECO:0000259" key="2">
    <source>
        <dbReference type="PROSITE" id="PS51782"/>
    </source>
</evidence>
<protein>
    <submittedName>
        <fullName evidence="3">LysM peptidoglycan-binding domain-containing protein</fullName>
    </submittedName>
</protein>
<accession>A0AAW9SBB6</accession>
<feature type="domain" description="LysM" evidence="2">
    <location>
        <begin position="44"/>
        <end position="88"/>
    </location>
</feature>
<dbReference type="GO" id="GO:0008932">
    <property type="term" value="F:lytic endotransglycosylase activity"/>
    <property type="evidence" value="ECO:0007669"/>
    <property type="project" value="TreeGrafter"/>
</dbReference>
<feature type="domain" description="LysM" evidence="2">
    <location>
        <begin position="105"/>
        <end position="148"/>
    </location>
</feature>
<feature type="chain" id="PRO_5043499890" evidence="1">
    <location>
        <begin position="22"/>
        <end position="359"/>
    </location>
</feature>
<reference evidence="3 4" key="1">
    <citation type="submission" date="2024-04" db="EMBL/GenBank/DDBJ databases">
        <title>Novel genus in family Flammeovirgaceae.</title>
        <authorList>
            <person name="Nguyen T.H."/>
            <person name="Vuong T.Q."/>
            <person name="Le H."/>
            <person name="Kim S.-G."/>
        </authorList>
    </citation>
    <scope>NUCLEOTIDE SEQUENCE [LARGE SCALE GENOMIC DNA]</scope>
    <source>
        <strain evidence="3 4">JCM 23209</strain>
    </source>
</reference>
<dbReference type="AlphaFoldDB" id="A0AAW9SBB6"/>
<name>A0AAW9SBB6_9BACT</name>
<evidence type="ECO:0000256" key="1">
    <source>
        <dbReference type="SAM" id="SignalP"/>
    </source>
</evidence>
<dbReference type="CDD" id="cd00118">
    <property type="entry name" value="LysM"/>
    <property type="match status" value="3"/>
</dbReference>
<evidence type="ECO:0000313" key="4">
    <source>
        <dbReference type="Proteomes" id="UP001403385"/>
    </source>
</evidence>
<dbReference type="PANTHER" id="PTHR33734:SF22">
    <property type="entry name" value="MEMBRANE-BOUND LYTIC MUREIN TRANSGLYCOSYLASE D"/>
    <property type="match status" value="1"/>
</dbReference>